<evidence type="ECO:0000256" key="6">
    <source>
        <dbReference type="ARBA" id="ARBA00023180"/>
    </source>
</evidence>
<sequence>MLQLNEEDPCYEFRRARVNSLRTHLYFLDYEYEPSADGYDVTLVAQLSMDRLQMVEALCKHWEALPRTYKPHIVYADAEAQQFLSYALGSEVLSTRKNIGYHVVYKEGNFYPVNFLRNVGLQQVNTPYVFLTDIDFLPMFGLYPYLKKSIQVLNLDSSKKALVVPAFETQRYRITFPKTKAELLNMLDMGTLFTFRYHVWTKGHAPTNYGKWRTATTPYKVQWEPDFEPYIVVRKDIPEYDTRFVGFGWNKVSHIMELEAQGFEFVVLPNGFIVHMPHAPSFDIAKFRSSSQYRKCLKILKNEFVKDLGKRYSKVFDMECSESHLFKKNIFVKSIYDFLKSSF</sequence>
<evidence type="ECO:0000256" key="1">
    <source>
        <dbReference type="ARBA" id="ARBA00004606"/>
    </source>
</evidence>
<keyword evidence="6" id="KW-0325">Glycoprotein</keyword>
<gene>
    <name evidence="7" type="ORF">L9F63_026013</name>
</gene>
<reference evidence="7" key="1">
    <citation type="journal article" date="2023" name="IScience">
        <title>Live-bearing cockroach genome reveals convergent evolutionary mechanisms linked to viviparity in insects and beyond.</title>
        <authorList>
            <person name="Fouks B."/>
            <person name="Harrison M.C."/>
            <person name="Mikhailova A.A."/>
            <person name="Marchal E."/>
            <person name="English S."/>
            <person name="Carruthers M."/>
            <person name="Jennings E.C."/>
            <person name="Chiamaka E.L."/>
            <person name="Frigard R.A."/>
            <person name="Pippel M."/>
            <person name="Attardo G.M."/>
            <person name="Benoit J.B."/>
            <person name="Bornberg-Bauer E."/>
            <person name="Tobe S.S."/>
        </authorList>
    </citation>
    <scope>NUCLEOTIDE SEQUENCE</scope>
    <source>
        <strain evidence="7">Stay&amp;Tobe</strain>
    </source>
</reference>
<evidence type="ECO:0000313" key="8">
    <source>
        <dbReference type="Proteomes" id="UP001233999"/>
    </source>
</evidence>
<evidence type="ECO:0000313" key="7">
    <source>
        <dbReference type="EMBL" id="KAJ9574340.1"/>
    </source>
</evidence>
<protein>
    <submittedName>
        <fullName evidence="7">Uncharacterized protein</fullName>
    </submittedName>
</protein>
<proteinExistence type="predicted"/>
<evidence type="ECO:0000256" key="2">
    <source>
        <dbReference type="ARBA" id="ARBA00022692"/>
    </source>
</evidence>
<comment type="caution">
    <text evidence="7">The sequence shown here is derived from an EMBL/GenBank/DDBJ whole genome shotgun (WGS) entry which is preliminary data.</text>
</comment>
<dbReference type="Proteomes" id="UP001233999">
    <property type="component" value="Unassembled WGS sequence"/>
</dbReference>
<organism evidence="7 8">
    <name type="scientific">Diploptera punctata</name>
    <name type="common">Pacific beetle cockroach</name>
    <dbReference type="NCBI Taxonomy" id="6984"/>
    <lineage>
        <taxon>Eukaryota</taxon>
        <taxon>Metazoa</taxon>
        <taxon>Ecdysozoa</taxon>
        <taxon>Arthropoda</taxon>
        <taxon>Hexapoda</taxon>
        <taxon>Insecta</taxon>
        <taxon>Pterygota</taxon>
        <taxon>Neoptera</taxon>
        <taxon>Polyneoptera</taxon>
        <taxon>Dictyoptera</taxon>
        <taxon>Blattodea</taxon>
        <taxon>Blaberoidea</taxon>
        <taxon>Blaberidae</taxon>
        <taxon>Diplopterinae</taxon>
        <taxon>Diploptera</taxon>
    </lineage>
</organism>
<dbReference type="Pfam" id="PF13896">
    <property type="entry name" value="Glyco_transf_49"/>
    <property type="match status" value="1"/>
</dbReference>
<keyword evidence="3" id="KW-0735">Signal-anchor</keyword>
<keyword evidence="4" id="KW-1133">Transmembrane helix</keyword>
<reference evidence="7" key="2">
    <citation type="submission" date="2023-05" db="EMBL/GenBank/DDBJ databases">
        <authorList>
            <person name="Fouks B."/>
        </authorList>
    </citation>
    <scope>NUCLEOTIDE SEQUENCE</scope>
    <source>
        <strain evidence="7">Stay&amp;Tobe</strain>
        <tissue evidence="7">Testes</tissue>
    </source>
</reference>
<evidence type="ECO:0000256" key="5">
    <source>
        <dbReference type="ARBA" id="ARBA00023136"/>
    </source>
</evidence>
<dbReference type="GO" id="GO:0015020">
    <property type="term" value="F:glucuronosyltransferase activity"/>
    <property type="evidence" value="ECO:0007669"/>
    <property type="project" value="TreeGrafter"/>
</dbReference>
<feature type="non-terminal residue" evidence="7">
    <location>
        <position position="1"/>
    </location>
</feature>
<comment type="subcellular location">
    <subcellularLocation>
        <location evidence="1">Membrane</location>
        <topology evidence="1">Single-pass type II membrane protein</topology>
    </subcellularLocation>
</comment>
<dbReference type="GO" id="GO:0016020">
    <property type="term" value="C:membrane"/>
    <property type="evidence" value="ECO:0007669"/>
    <property type="project" value="UniProtKB-SubCell"/>
</dbReference>
<dbReference type="InterPro" id="IPR051292">
    <property type="entry name" value="Xyl/GlcA_transferase"/>
</dbReference>
<evidence type="ECO:0000256" key="4">
    <source>
        <dbReference type="ARBA" id="ARBA00022989"/>
    </source>
</evidence>
<keyword evidence="2" id="KW-0812">Transmembrane</keyword>
<dbReference type="PANTHER" id="PTHR12270:SF25">
    <property type="entry name" value="GLYCOSYLTRANSFERASE-LIKE PROTEIN LARGE"/>
    <property type="match status" value="1"/>
</dbReference>
<keyword evidence="8" id="KW-1185">Reference proteome</keyword>
<dbReference type="GO" id="GO:0042285">
    <property type="term" value="F:xylosyltransferase activity"/>
    <property type="evidence" value="ECO:0007669"/>
    <property type="project" value="TreeGrafter"/>
</dbReference>
<dbReference type="FunFam" id="3.90.550.10:FF:000229">
    <property type="entry name" value="Glycosyltransferase-like protein LARGE"/>
    <property type="match status" value="1"/>
</dbReference>
<dbReference type="GO" id="GO:0035269">
    <property type="term" value="P:protein O-linked glycosylation via mannose"/>
    <property type="evidence" value="ECO:0007669"/>
    <property type="project" value="TreeGrafter"/>
</dbReference>
<dbReference type="GO" id="GO:0005794">
    <property type="term" value="C:Golgi apparatus"/>
    <property type="evidence" value="ECO:0007669"/>
    <property type="project" value="TreeGrafter"/>
</dbReference>
<accession>A0AAD7Z534</accession>
<evidence type="ECO:0000256" key="3">
    <source>
        <dbReference type="ARBA" id="ARBA00022968"/>
    </source>
</evidence>
<dbReference type="AlphaFoldDB" id="A0AAD7Z534"/>
<name>A0AAD7Z534_DIPPU</name>
<dbReference type="PANTHER" id="PTHR12270">
    <property type="entry name" value="GLYCOSYLTRANSFERASE-RELATED"/>
    <property type="match status" value="1"/>
</dbReference>
<keyword evidence="5" id="KW-0472">Membrane</keyword>
<dbReference type="EMBL" id="JASPKZ010010448">
    <property type="protein sequence ID" value="KAJ9574340.1"/>
    <property type="molecule type" value="Genomic_DNA"/>
</dbReference>